<comment type="catalytic activity">
    <reaction evidence="10 11">
        <text>L-cysteinyl-[protein] + hexadecanoyl-CoA = S-hexadecanoyl-L-cysteinyl-[protein] + CoA</text>
        <dbReference type="Rhea" id="RHEA:36683"/>
        <dbReference type="Rhea" id="RHEA-COMP:10131"/>
        <dbReference type="Rhea" id="RHEA-COMP:11032"/>
        <dbReference type="ChEBI" id="CHEBI:29950"/>
        <dbReference type="ChEBI" id="CHEBI:57287"/>
        <dbReference type="ChEBI" id="CHEBI:57379"/>
        <dbReference type="ChEBI" id="CHEBI:74151"/>
        <dbReference type="EC" id="2.3.1.225"/>
    </reaction>
</comment>
<feature type="transmembrane region" description="Helical" evidence="11">
    <location>
        <begin position="16"/>
        <end position="35"/>
    </location>
</feature>
<organism evidence="13 14">
    <name type="scientific">Edhazardia aedis (strain USNM 41457)</name>
    <name type="common">Microsporidian parasite</name>
    <dbReference type="NCBI Taxonomy" id="1003232"/>
    <lineage>
        <taxon>Eukaryota</taxon>
        <taxon>Fungi</taxon>
        <taxon>Fungi incertae sedis</taxon>
        <taxon>Microsporidia</taxon>
        <taxon>Edhazardia</taxon>
    </lineage>
</organism>
<evidence type="ECO:0000256" key="11">
    <source>
        <dbReference type="RuleBase" id="RU079119"/>
    </source>
</evidence>
<dbReference type="HOGENOM" id="CLU_027721_6_0_1"/>
<dbReference type="EC" id="2.3.1.225" evidence="11"/>
<keyword evidence="6" id="KW-0564">Palmitate</keyword>
<dbReference type="GO" id="GO:0005783">
    <property type="term" value="C:endoplasmic reticulum"/>
    <property type="evidence" value="ECO:0007669"/>
    <property type="project" value="TreeGrafter"/>
</dbReference>
<dbReference type="InterPro" id="IPR039859">
    <property type="entry name" value="PFA4/ZDH16/20/ERF2-like"/>
</dbReference>
<feature type="domain" description="Palmitoyltransferase DHHC" evidence="12">
    <location>
        <begin position="88"/>
        <end position="212"/>
    </location>
</feature>
<dbReference type="EMBL" id="AFBI03000010">
    <property type="protein sequence ID" value="EJW05069.1"/>
    <property type="molecule type" value="Genomic_DNA"/>
</dbReference>
<dbReference type="PANTHER" id="PTHR22883:SF23">
    <property type="entry name" value="PALMITOYLTRANSFERASE ZDHHC6"/>
    <property type="match status" value="1"/>
</dbReference>
<keyword evidence="7" id="KW-0449">Lipoprotein</keyword>
<evidence type="ECO:0000313" key="13">
    <source>
        <dbReference type="EMBL" id="EJW05069.1"/>
    </source>
</evidence>
<evidence type="ECO:0000256" key="4">
    <source>
        <dbReference type="ARBA" id="ARBA00022989"/>
    </source>
</evidence>
<keyword evidence="14" id="KW-1185">Reference proteome</keyword>
<gene>
    <name evidence="13" type="ORF">EDEG_00850</name>
</gene>
<dbReference type="GO" id="GO:0019706">
    <property type="term" value="F:protein-cysteine S-palmitoyltransferase activity"/>
    <property type="evidence" value="ECO:0007669"/>
    <property type="project" value="UniProtKB-EC"/>
</dbReference>
<comment type="domain">
    <text evidence="11">The DHHC domain is required for palmitoyltransferase activity.</text>
</comment>
<dbReference type="PANTHER" id="PTHR22883">
    <property type="entry name" value="ZINC FINGER DHHC DOMAIN CONTAINING PROTEIN"/>
    <property type="match status" value="1"/>
</dbReference>
<name>J9DC73_EDHAE</name>
<dbReference type="InterPro" id="IPR001594">
    <property type="entry name" value="Palmitoyltrfase_DHHC"/>
</dbReference>
<evidence type="ECO:0000256" key="6">
    <source>
        <dbReference type="ARBA" id="ARBA00023139"/>
    </source>
</evidence>
<dbReference type="GO" id="GO:0016020">
    <property type="term" value="C:membrane"/>
    <property type="evidence" value="ECO:0007669"/>
    <property type="project" value="UniProtKB-SubCell"/>
</dbReference>
<dbReference type="PROSITE" id="PS50216">
    <property type="entry name" value="DHHC"/>
    <property type="match status" value="1"/>
</dbReference>
<evidence type="ECO:0000256" key="8">
    <source>
        <dbReference type="ARBA" id="ARBA00023315"/>
    </source>
</evidence>
<protein>
    <recommendedName>
        <fullName evidence="11">Palmitoyltransferase</fullName>
        <ecNumber evidence="11">2.3.1.225</ecNumber>
    </recommendedName>
</protein>
<dbReference type="OrthoDB" id="331948at2759"/>
<reference evidence="13 14" key="1">
    <citation type="submission" date="2011-08" db="EMBL/GenBank/DDBJ databases">
        <authorList>
            <person name="Liu Z.J."/>
            <person name="Shi F.L."/>
            <person name="Lu J.Q."/>
            <person name="Li M."/>
            <person name="Wang Z.L."/>
        </authorList>
    </citation>
    <scope>NUCLEOTIDE SEQUENCE [LARGE SCALE GENOMIC DNA]</scope>
    <source>
        <strain evidence="13 14">USNM 41457</strain>
    </source>
</reference>
<evidence type="ECO:0000256" key="3">
    <source>
        <dbReference type="ARBA" id="ARBA00022692"/>
    </source>
</evidence>
<sequence>MRIKTRETKKDSKIKFLSTLCILLYLFIFTQILLYKIEIPIFLKTLSSILFNIPALLTFIYLFFILKNKGYLPNTVDSSFLAQHLRYFKKFCNRCQMYRPERSHHCSKCNRCIKKMDHHCIWLGVCINNDNMGHFVRFIFFGFWSSFILFATQMSFLLMNRDKNFYKKNVVLAVFIITTTLVTAITSIITFLFFKTAFRNVMKNVTFLEKEKYVDYQMFTNNEVTNPYDRGVWKNIRDVLGDPRSLFLFGRDSDGIFFEKTYECDMWPPSCKEISRRREIQYL</sequence>
<evidence type="ECO:0000256" key="1">
    <source>
        <dbReference type="ARBA" id="ARBA00004141"/>
    </source>
</evidence>
<keyword evidence="3 11" id="KW-0812">Transmembrane</keyword>
<feature type="transmembrane region" description="Helical" evidence="11">
    <location>
        <begin position="170"/>
        <end position="194"/>
    </location>
</feature>
<evidence type="ECO:0000256" key="2">
    <source>
        <dbReference type="ARBA" id="ARBA00022679"/>
    </source>
</evidence>
<comment type="caution">
    <text evidence="13">The sequence shown here is derived from an EMBL/GenBank/DDBJ whole genome shotgun (WGS) entry which is preliminary data.</text>
</comment>
<accession>J9DC73</accession>
<dbReference type="VEuPathDB" id="MicrosporidiaDB:EDEG_00850"/>
<evidence type="ECO:0000259" key="12">
    <source>
        <dbReference type="Pfam" id="PF01529"/>
    </source>
</evidence>
<keyword evidence="4 11" id="KW-1133">Transmembrane helix</keyword>
<feature type="transmembrane region" description="Helical" evidence="11">
    <location>
        <begin position="41"/>
        <end position="64"/>
    </location>
</feature>
<dbReference type="InParanoid" id="J9DC73"/>
<dbReference type="Pfam" id="PF01529">
    <property type="entry name" value="DHHC"/>
    <property type="match status" value="1"/>
</dbReference>
<evidence type="ECO:0000256" key="5">
    <source>
        <dbReference type="ARBA" id="ARBA00023136"/>
    </source>
</evidence>
<keyword evidence="2 11" id="KW-0808">Transferase</keyword>
<evidence type="ECO:0000256" key="10">
    <source>
        <dbReference type="ARBA" id="ARBA00048048"/>
    </source>
</evidence>
<keyword evidence="5 11" id="KW-0472">Membrane</keyword>
<proteinExistence type="inferred from homology"/>
<evidence type="ECO:0000256" key="9">
    <source>
        <dbReference type="ARBA" id="ARBA00038298"/>
    </source>
</evidence>
<dbReference type="GO" id="GO:0006612">
    <property type="term" value="P:protein targeting to membrane"/>
    <property type="evidence" value="ECO:0007669"/>
    <property type="project" value="TreeGrafter"/>
</dbReference>
<comment type="subcellular location">
    <subcellularLocation>
        <location evidence="1">Membrane</location>
        <topology evidence="1">Multi-pass membrane protein</topology>
    </subcellularLocation>
</comment>
<dbReference type="OMA" id="CEQWPPR"/>
<dbReference type="AlphaFoldDB" id="J9DC73"/>
<evidence type="ECO:0000313" key="14">
    <source>
        <dbReference type="Proteomes" id="UP000003163"/>
    </source>
</evidence>
<comment type="similarity">
    <text evidence="9">Belongs to the DHHC palmitoyltransferase family. PFA5 subfamily.</text>
</comment>
<keyword evidence="8 11" id="KW-0012">Acyltransferase</keyword>
<dbReference type="GO" id="GO:0005794">
    <property type="term" value="C:Golgi apparatus"/>
    <property type="evidence" value="ECO:0007669"/>
    <property type="project" value="TreeGrafter"/>
</dbReference>
<reference evidence="14" key="2">
    <citation type="submission" date="2015-07" db="EMBL/GenBank/DDBJ databases">
        <title>Contrasting host-pathogen interactions and genome evolution in two generalist and specialist microsporidian pathogens of mosquitoes.</title>
        <authorList>
            <consortium name="The Broad Institute Genomics Platform"/>
            <consortium name="The Broad Institute Genome Sequencing Center for Infectious Disease"/>
            <person name="Cuomo C.A."/>
            <person name="Sanscrainte N.D."/>
            <person name="Goldberg J.M."/>
            <person name="Heiman D."/>
            <person name="Young S."/>
            <person name="Zeng Q."/>
            <person name="Becnel J.J."/>
            <person name="Birren B.W."/>
        </authorList>
    </citation>
    <scope>NUCLEOTIDE SEQUENCE [LARGE SCALE GENOMIC DNA]</scope>
    <source>
        <strain evidence="14">USNM 41457</strain>
    </source>
</reference>
<feature type="transmembrane region" description="Helical" evidence="11">
    <location>
        <begin position="138"/>
        <end position="158"/>
    </location>
</feature>
<dbReference type="Proteomes" id="UP000003163">
    <property type="component" value="Unassembled WGS sequence"/>
</dbReference>
<evidence type="ECO:0000256" key="7">
    <source>
        <dbReference type="ARBA" id="ARBA00023288"/>
    </source>
</evidence>